<organism evidence="4 5">
    <name type="scientific">Lepisosteus oculatus</name>
    <name type="common">Spotted gar</name>
    <dbReference type="NCBI Taxonomy" id="7918"/>
    <lineage>
        <taxon>Eukaryota</taxon>
        <taxon>Metazoa</taxon>
        <taxon>Chordata</taxon>
        <taxon>Craniata</taxon>
        <taxon>Vertebrata</taxon>
        <taxon>Euteleostomi</taxon>
        <taxon>Actinopterygii</taxon>
        <taxon>Neopterygii</taxon>
        <taxon>Holostei</taxon>
        <taxon>Semionotiformes</taxon>
        <taxon>Lepisosteidae</taxon>
        <taxon>Lepisosteus</taxon>
    </lineage>
</organism>
<dbReference type="Bgee" id="ENSLOCG00000001543">
    <property type="expression patterns" value="Expressed in mesonephros and 4 other cell types or tissues"/>
</dbReference>
<dbReference type="EMBL" id="AHAT01023403">
    <property type="status" value="NOT_ANNOTATED_CDS"/>
    <property type="molecule type" value="Genomic_DNA"/>
</dbReference>
<name>W5M059_LEPOC</name>
<accession>W5M059</accession>
<reference evidence="4" key="2">
    <citation type="submission" date="2025-08" db="UniProtKB">
        <authorList>
            <consortium name="Ensembl"/>
        </authorList>
    </citation>
    <scope>IDENTIFICATION</scope>
</reference>
<evidence type="ECO:0000256" key="1">
    <source>
        <dbReference type="ARBA" id="ARBA00023054"/>
    </source>
</evidence>
<dbReference type="PANTHER" id="PTHR22420">
    <property type="entry name" value="PROTEIN FAM81A"/>
    <property type="match status" value="1"/>
</dbReference>
<dbReference type="OMA" id="NHQKWTE"/>
<dbReference type="InParanoid" id="W5M059"/>
<keyword evidence="5" id="KW-1185">Reference proteome</keyword>
<dbReference type="InterPro" id="IPR029619">
    <property type="entry name" value="FAM81"/>
</dbReference>
<keyword evidence="1 3" id="KW-0175">Coiled coil</keyword>
<evidence type="ECO:0000313" key="5">
    <source>
        <dbReference type="Proteomes" id="UP000018468"/>
    </source>
</evidence>
<dbReference type="eggNOG" id="ENOG502QPWB">
    <property type="taxonomic scope" value="Eukaryota"/>
</dbReference>
<proteinExistence type="inferred from homology"/>
<dbReference type="AlphaFoldDB" id="W5M059"/>
<comment type="similarity">
    <text evidence="2">Belongs to the FAM81 family.</text>
</comment>
<reference evidence="5" key="1">
    <citation type="submission" date="2011-12" db="EMBL/GenBank/DDBJ databases">
        <title>The Draft Genome of Lepisosteus oculatus.</title>
        <authorList>
            <consortium name="The Broad Institute Genome Assembly &amp; Analysis Group"/>
            <consortium name="Computational R&amp;D Group"/>
            <consortium name="and Sequencing Platform"/>
            <person name="Di Palma F."/>
            <person name="Alfoldi J."/>
            <person name="Johnson J."/>
            <person name="Berlin A."/>
            <person name="Gnerre S."/>
            <person name="Jaffe D."/>
            <person name="MacCallum I."/>
            <person name="Young S."/>
            <person name="Walker B.J."/>
            <person name="Lander E.S."/>
            <person name="Lindblad-Toh K."/>
        </authorList>
    </citation>
    <scope>NUCLEOTIDE SEQUENCE [LARGE SCALE GENOMIC DNA]</scope>
</reference>
<dbReference type="GeneTree" id="ENSGT00390000004985"/>
<dbReference type="PANTHER" id="PTHR22420:SF5">
    <property type="entry name" value="PROTEIN FAM81B"/>
    <property type="match status" value="1"/>
</dbReference>
<dbReference type="EMBL" id="AHAT01023402">
    <property type="status" value="NOT_ANNOTATED_CDS"/>
    <property type="molecule type" value="Genomic_DNA"/>
</dbReference>
<evidence type="ECO:0000313" key="4">
    <source>
        <dbReference type="Ensembl" id="ENSLOCP00000001766.1"/>
    </source>
</evidence>
<protein>
    <submittedName>
        <fullName evidence="4">Family with sequence similarity 81 member B</fullName>
    </submittedName>
</protein>
<sequence length="357" mass="40672">MSRETVLQVYQPHPDRLGFLEGRLSNQEHSMAVLLEQAFRIKEDILANLRASQGASVSEATSRRLLESHIHTITHIVKQLSKDIEVLEGQILQRDSVSSGTSFAVQSLDHKNLAGIGDLRGRVARCDASIAKLSGDVTAAGQEVHRLHKEIVDVRAALDLRLKEMELKVTQVLEKVENSLAEQSSRMMATRGDQHHEIQLLELKTSGTLAELRGLMERHREWAEQQLSGSERARAHGAEQLRALLRDRLEESEKKLGEQVSGLALRLEKAEEQQELEVRANREKRAEDRLNTRIKLEARVWEELGLIRKEYRSGFQSIHDALSSLKEINETKSRLDKEKLRKDIKQIQRKIVQLKDV</sequence>
<dbReference type="HOGENOM" id="CLU_056304_0_0_1"/>
<reference evidence="4" key="3">
    <citation type="submission" date="2025-09" db="UniProtKB">
        <authorList>
            <consortium name="Ensembl"/>
        </authorList>
    </citation>
    <scope>IDENTIFICATION</scope>
</reference>
<dbReference type="Ensembl" id="ENSLOCT00000001771.1">
    <property type="protein sequence ID" value="ENSLOCP00000001766.1"/>
    <property type="gene ID" value="ENSLOCG00000001543.1"/>
</dbReference>
<feature type="coiled-coil region" evidence="3">
    <location>
        <begin position="235"/>
        <end position="287"/>
    </location>
</feature>
<evidence type="ECO:0000256" key="2">
    <source>
        <dbReference type="ARBA" id="ARBA00046344"/>
    </source>
</evidence>
<dbReference type="Proteomes" id="UP000018468">
    <property type="component" value="Linkage group LG2"/>
</dbReference>
<evidence type="ECO:0000256" key="3">
    <source>
        <dbReference type="SAM" id="Coils"/>
    </source>
</evidence>